<reference evidence="9 10" key="1">
    <citation type="journal article" date="2019" name="Mol. Biol. Evol.">
        <title>Blast fungal genomes show frequent chromosomal changes, gene gains and losses, and effector gene turnover.</title>
        <authorList>
            <person name="Gomez Luciano L.B."/>
            <person name="Jason Tsai I."/>
            <person name="Chuma I."/>
            <person name="Tosa Y."/>
            <person name="Chen Y.H."/>
            <person name="Li J.Y."/>
            <person name="Li M.Y."/>
            <person name="Jade Lu M.Y."/>
            <person name="Nakayashiki H."/>
            <person name="Li W.H."/>
        </authorList>
    </citation>
    <scope>NUCLEOTIDE SEQUENCE [LARGE SCALE GENOMIC DNA]</scope>
    <source>
        <strain evidence="9">MZ5-1-6</strain>
    </source>
</reference>
<feature type="compositionally biased region" description="Basic and acidic residues" evidence="7">
    <location>
        <begin position="532"/>
        <end position="544"/>
    </location>
</feature>
<dbReference type="Pfam" id="PF00046">
    <property type="entry name" value="Homeodomain"/>
    <property type="match status" value="1"/>
</dbReference>
<protein>
    <recommendedName>
        <fullName evidence="8">Homeobox domain-containing protein</fullName>
    </recommendedName>
</protein>
<feature type="compositionally biased region" description="Basic and acidic residues" evidence="7">
    <location>
        <begin position="497"/>
        <end position="508"/>
    </location>
</feature>
<feature type="DNA-binding region" description="Homeobox" evidence="5">
    <location>
        <begin position="66"/>
        <end position="125"/>
    </location>
</feature>
<dbReference type="EMBL" id="CP034204">
    <property type="protein sequence ID" value="QBZ54731.1"/>
    <property type="molecule type" value="Genomic_DNA"/>
</dbReference>
<dbReference type="AlphaFoldDB" id="A0A4P7MZX9"/>
<evidence type="ECO:0000256" key="1">
    <source>
        <dbReference type="ARBA" id="ARBA00004123"/>
    </source>
</evidence>
<evidence type="ECO:0000313" key="10">
    <source>
        <dbReference type="Proteomes" id="UP000294847"/>
    </source>
</evidence>
<evidence type="ECO:0000256" key="7">
    <source>
        <dbReference type="SAM" id="MobiDB-lite"/>
    </source>
</evidence>
<feature type="compositionally biased region" description="Basic and acidic residues" evidence="7">
    <location>
        <begin position="74"/>
        <end position="93"/>
    </location>
</feature>
<feature type="region of interest" description="Disordered" evidence="7">
    <location>
        <begin position="240"/>
        <end position="303"/>
    </location>
</feature>
<dbReference type="PROSITE" id="PS50071">
    <property type="entry name" value="HOMEOBOX_2"/>
    <property type="match status" value="1"/>
</dbReference>
<dbReference type="InterPro" id="IPR001356">
    <property type="entry name" value="HD"/>
</dbReference>
<dbReference type="SUPFAM" id="SSF46689">
    <property type="entry name" value="Homeodomain-like"/>
    <property type="match status" value="1"/>
</dbReference>
<evidence type="ECO:0000256" key="6">
    <source>
        <dbReference type="RuleBase" id="RU000682"/>
    </source>
</evidence>
<feature type="domain" description="Homeobox" evidence="8">
    <location>
        <begin position="64"/>
        <end position="124"/>
    </location>
</feature>
<dbReference type="GO" id="GO:0000976">
    <property type="term" value="F:transcription cis-regulatory region binding"/>
    <property type="evidence" value="ECO:0007669"/>
    <property type="project" value="TreeGrafter"/>
</dbReference>
<dbReference type="PANTHER" id="PTHR24323:SF7">
    <property type="entry name" value="HOMEOBOX DOMAIN-CONTAINING PROTEIN"/>
    <property type="match status" value="1"/>
</dbReference>
<feature type="compositionally biased region" description="Low complexity" evidence="7">
    <location>
        <begin position="268"/>
        <end position="286"/>
    </location>
</feature>
<feature type="region of interest" description="Disordered" evidence="7">
    <location>
        <begin position="497"/>
        <end position="549"/>
    </location>
</feature>
<dbReference type="InterPro" id="IPR017970">
    <property type="entry name" value="Homeobox_CS"/>
</dbReference>
<gene>
    <name evidence="9" type="ORF">PoMZ_10440</name>
</gene>
<dbReference type="GO" id="GO:0005634">
    <property type="term" value="C:nucleus"/>
    <property type="evidence" value="ECO:0007669"/>
    <property type="project" value="UniProtKB-SubCell"/>
</dbReference>
<feature type="compositionally biased region" description="Polar residues" evidence="7">
    <location>
        <begin position="414"/>
        <end position="448"/>
    </location>
</feature>
<feature type="region of interest" description="Disordered" evidence="7">
    <location>
        <begin position="361"/>
        <end position="466"/>
    </location>
</feature>
<dbReference type="VEuPathDB" id="FungiDB:M_BR32_EuGene_00079821"/>
<evidence type="ECO:0000313" key="9">
    <source>
        <dbReference type="EMBL" id="QBZ54731.1"/>
    </source>
</evidence>
<dbReference type="InterPro" id="IPR051775">
    <property type="entry name" value="Homeobox_domain"/>
</dbReference>
<dbReference type="Gene3D" id="1.10.10.60">
    <property type="entry name" value="Homeodomain-like"/>
    <property type="match status" value="1"/>
</dbReference>
<keyword evidence="2 5" id="KW-0238">DNA-binding</keyword>
<dbReference type="SMART" id="SM00389">
    <property type="entry name" value="HOX"/>
    <property type="match status" value="1"/>
</dbReference>
<keyword evidence="3 5" id="KW-0371">Homeobox</keyword>
<evidence type="ECO:0000256" key="3">
    <source>
        <dbReference type="ARBA" id="ARBA00023155"/>
    </source>
</evidence>
<accession>A0A4P7MZX9</accession>
<feature type="compositionally biased region" description="Basic and acidic residues" evidence="7">
    <location>
        <begin position="255"/>
        <end position="265"/>
    </location>
</feature>
<dbReference type="InterPro" id="IPR009057">
    <property type="entry name" value="Homeodomain-like_sf"/>
</dbReference>
<dbReference type="PANTHER" id="PTHR24323">
    <property type="entry name" value="CEH-10 HOMEODOMAIN-CONTAINING HOMOLOG"/>
    <property type="match status" value="1"/>
</dbReference>
<sequence>MAFPSQFTSPNASFASMASHDPSAMDEPNSPGSSNQEASFTVSPDSSMQANGDEHHPRAEDRERHPKGRRKRTNAKDRAVLEDAYSKNSKPDKNARLDIVNRVSLNEKEVQIWFQNRRQNDRRRSRPLSDQDLAAYRNGGIKIVSADGHTGISFSQHCEQAEHDAARSPAQTTSTTPTGSPDLGPWMPGRYHQFTMEVPVPAKTPSHHSVSRPPADASHHSASAKSFSFSQSGSFVSNQRWSTGASFSTPSSFKRHTDGGDDSFRTDPFAPSSCSSAASAPMLPLPRTHSRSDSRSNSAVRLSMSLDGKATLVSPSPERASTTYKYDPRVEPIPISIPSLKRSSLNRSQSVTLPPISVLTGSLPGPGSLEGASPLPPRLTRGRSRDVHAWEFAADNGSDRDDELTQQAKDEASGSATAAISLLRTTSASAGSVRASSPVLQPNGSKRNASVRPPLGPNGSGGAMQPFKRARLGRAQSSVARLQSPVSQFSVGRLIDHADSPHRSAGEDREGDDASAVKKMDVSSILSINGNESDKENWSPEGKDVTTTAPAAADRIIPPVTFPSMSTSRKALPGGGLSNTRRNIFLMDGRRSPLSNTRAYTAPGGVRAARRGHKAGSSIEIFEDHEDDLRGEEEEMVTTEGRRAGGGGRRDDEIARFMSGEVSLSKKPDLDCITGLLSLSKGNWR</sequence>
<keyword evidence="4 5" id="KW-0539">Nucleus</keyword>
<evidence type="ECO:0000256" key="2">
    <source>
        <dbReference type="ARBA" id="ARBA00023125"/>
    </source>
</evidence>
<dbReference type="GO" id="GO:0000981">
    <property type="term" value="F:DNA-binding transcription factor activity, RNA polymerase II-specific"/>
    <property type="evidence" value="ECO:0007669"/>
    <property type="project" value="InterPro"/>
</dbReference>
<dbReference type="CDD" id="cd00086">
    <property type="entry name" value="homeodomain"/>
    <property type="match status" value="1"/>
</dbReference>
<feature type="compositionally biased region" description="Polar residues" evidence="7">
    <location>
        <begin position="240"/>
        <end position="252"/>
    </location>
</feature>
<feature type="compositionally biased region" description="Polar residues" evidence="7">
    <location>
        <begin position="1"/>
        <end position="16"/>
    </location>
</feature>
<evidence type="ECO:0000256" key="4">
    <source>
        <dbReference type="ARBA" id="ARBA00023242"/>
    </source>
</evidence>
<feature type="region of interest" description="Disordered" evidence="7">
    <location>
        <begin position="160"/>
        <end position="224"/>
    </location>
</feature>
<evidence type="ECO:0000259" key="8">
    <source>
        <dbReference type="PROSITE" id="PS50071"/>
    </source>
</evidence>
<feature type="compositionally biased region" description="Basic and acidic residues" evidence="7">
    <location>
        <begin position="640"/>
        <end position="652"/>
    </location>
</feature>
<dbReference type="Proteomes" id="UP000294847">
    <property type="component" value="Chromosome 1"/>
</dbReference>
<comment type="subcellular location">
    <subcellularLocation>
        <location evidence="1 5 6">Nucleus</location>
    </subcellularLocation>
</comment>
<name>A0A4P7MZX9_PYROR</name>
<feature type="compositionally biased region" description="Polar residues" evidence="7">
    <location>
        <begin position="30"/>
        <end position="50"/>
    </location>
</feature>
<organism evidence="9 10">
    <name type="scientific">Pyricularia oryzae</name>
    <name type="common">Rice blast fungus</name>
    <name type="synonym">Magnaporthe oryzae</name>
    <dbReference type="NCBI Taxonomy" id="318829"/>
    <lineage>
        <taxon>Eukaryota</taxon>
        <taxon>Fungi</taxon>
        <taxon>Dikarya</taxon>
        <taxon>Ascomycota</taxon>
        <taxon>Pezizomycotina</taxon>
        <taxon>Sordariomycetes</taxon>
        <taxon>Sordariomycetidae</taxon>
        <taxon>Magnaporthales</taxon>
        <taxon>Pyriculariaceae</taxon>
        <taxon>Pyricularia</taxon>
    </lineage>
</organism>
<feature type="region of interest" description="Disordered" evidence="7">
    <location>
        <begin position="1"/>
        <end position="93"/>
    </location>
</feature>
<evidence type="ECO:0000256" key="5">
    <source>
        <dbReference type="PROSITE-ProRule" id="PRU00108"/>
    </source>
</evidence>
<dbReference type="PROSITE" id="PS00027">
    <property type="entry name" value="HOMEOBOX_1"/>
    <property type="match status" value="1"/>
</dbReference>
<feature type="region of interest" description="Disordered" evidence="7">
    <location>
        <begin position="629"/>
        <end position="652"/>
    </location>
</feature>
<feature type="compositionally biased region" description="Basic and acidic residues" evidence="7">
    <location>
        <begin position="52"/>
        <end position="64"/>
    </location>
</feature>
<proteinExistence type="predicted"/>
<feature type="compositionally biased region" description="Polar residues" evidence="7">
    <location>
        <begin position="169"/>
        <end position="179"/>
    </location>
</feature>